<sequence length="343" mass="36983">MVATSSRRYLEGMGLNFSVEVADLKGWAEQVGRAGTDMFAAHNYAKHNIADGDFGKILELITEEYTKLLPLVHDVTLADSEGQDKARLSLIYAAEEYRRTDRNFASEIAKLDDTPLTVIDDGVADGFGDLVSGAGKLAAPTADSRALAEISLGIFYNRIADLVVLVGGPDPREYITKWLAGDIGKAGTQVSAWRHLAECTEAVRANLEQGQKAISKTWSGKASTSAAGQFDKWNTALSNQKNAMQKMAEHLSDALDEAIKLAQVVVDIILTVINLVTAALTNAAIPVVGQIKLIKSVKDGIVMINKARGVIMTFWQLLVMIKSFIVATTAVFTRESLPTPATS</sequence>
<keyword evidence="1" id="KW-1133">Transmembrane helix</keyword>
<dbReference type="Gene3D" id="1.10.287.1060">
    <property type="entry name" value="ESAT-6-like"/>
    <property type="match status" value="1"/>
</dbReference>
<dbReference type="EMBL" id="JADLQX010000002">
    <property type="protein sequence ID" value="MBF6296567.1"/>
    <property type="molecule type" value="Genomic_DNA"/>
</dbReference>
<proteinExistence type="predicted"/>
<keyword evidence="3" id="KW-1185">Reference proteome</keyword>
<evidence type="ECO:0000313" key="3">
    <source>
        <dbReference type="Proteomes" id="UP000702209"/>
    </source>
</evidence>
<keyword evidence="1" id="KW-0812">Transmembrane</keyword>
<accession>A0ABS0CLA5</accession>
<dbReference type="InterPro" id="IPR010310">
    <property type="entry name" value="T7SS_ESAT-6-like"/>
</dbReference>
<organism evidence="2 3">
    <name type="scientific">Nocardia amamiensis</name>
    <dbReference type="NCBI Taxonomy" id="404578"/>
    <lineage>
        <taxon>Bacteria</taxon>
        <taxon>Bacillati</taxon>
        <taxon>Actinomycetota</taxon>
        <taxon>Actinomycetes</taxon>
        <taxon>Mycobacteriales</taxon>
        <taxon>Nocardiaceae</taxon>
        <taxon>Nocardia</taxon>
    </lineage>
</organism>
<gene>
    <name evidence="2" type="ORF">IU459_03305</name>
</gene>
<comment type="caution">
    <text evidence="2">The sequence shown here is derived from an EMBL/GenBank/DDBJ whole genome shotgun (WGS) entry which is preliminary data.</text>
</comment>
<dbReference type="Pfam" id="PF06013">
    <property type="entry name" value="WXG100"/>
    <property type="match status" value="1"/>
</dbReference>
<dbReference type="RefSeq" id="WP_195127941.1">
    <property type="nucleotide sequence ID" value="NZ_JADLQX010000002.1"/>
</dbReference>
<dbReference type="SUPFAM" id="SSF140453">
    <property type="entry name" value="EsxAB dimer-like"/>
    <property type="match status" value="1"/>
</dbReference>
<feature type="transmembrane region" description="Helical" evidence="1">
    <location>
        <begin position="310"/>
        <end position="333"/>
    </location>
</feature>
<name>A0ABS0CLA5_9NOCA</name>
<keyword evidence="1" id="KW-0472">Membrane</keyword>
<evidence type="ECO:0000256" key="1">
    <source>
        <dbReference type="SAM" id="Phobius"/>
    </source>
</evidence>
<reference evidence="2 3" key="1">
    <citation type="submission" date="2020-10" db="EMBL/GenBank/DDBJ databases">
        <title>Identification of Nocardia species via Next-generation sequencing and recognition of intraspecies genetic diversity.</title>
        <authorList>
            <person name="Li P."/>
            <person name="Li P."/>
            <person name="Lu B."/>
        </authorList>
    </citation>
    <scope>NUCLEOTIDE SEQUENCE [LARGE SCALE GENOMIC DNA]</scope>
    <source>
        <strain evidence="2 3">BJ06-0157</strain>
    </source>
</reference>
<evidence type="ECO:0000313" key="2">
    <source>
        <dbReference type="EMBL" id="MBF6296567.1"/>
    </source>
</evidence>
<dbReference type="Proteomes" id="UP000702209">
    <property type="component" value="Unassembled WGS sequence"/>
</dbReference>
<protein>
    <submittedName>
        <fullName evidence="2">WXG100 family type VII secretion target</fullName>
    </submittedName>
</protein>
<feature type="transmembrane region" description="Helical" evidence="1">
    <location>
        <begin position="268"/>
        <end position="289"/>
    </location>
</feature>
<dbReference type="InterPro" id="IPR036689">
    <property type="entry name" value="ESAT-6-like_sf"/>
</dbReference>